<organism evidence="1 2">
    <name type="scientific">Choiromyces venosus 120613-1</name>
    <dbReference type="NCBI Taxonomy" id="1336337"/>
    <lineage>
        <taxon>Eukaryota</taxon>
        <taxon>Fungi</taxon>
        <taxon>Dikarya</taxon>
        <taxon>Ascomycota</taxon>
        <taxon>Pezizomycotina</taxon>
        <taxon>Pezizomycetes</taxon>
        <taxon>Pezizales</taxon>
        <taxon>Tuberaceae</taxon>
        <taxon>Choiromyces</taxon>
    </lineage>
</organism>
<reference evidence="1 2" key="1">
    <citation type="journal article" date="2018" name="Nat. Ecol. Evol.">
        <title>Pezizomycetes genomes reveal the molecular basis of ectomycorrhizal truffle lifestyle.</title>
        <authorList>
            <person name="Murat C."/>
            <person name="Payen T."/>
            <person name="Noel B."/>
            <person name="Kuo A."/>
            <person name="Morin E."/>
            <person name="Chen J."/>
            <person name="Kohler A."/>
            <person name="Krizsan K."/>
            <person name="Balestrini R."/>
            <person name="Da Silva C."/>
            <person name="Montanini B."/>
            <person name="Hainaut M."/>
            <person name="Levati E."/>
            <person name="Barry K.W."/>
            <person name="Belfiori B."/>
            <person name="Cichocki N."/>
            <person name="Clum A."/>
            <person name="Dockter R.B."/>
            <person name="Fauchery L."/>
            <person name="Guy J."/>
            <person name="Iotti M."/>
            <person name="Le Tacon F."/>
            <person name="Lindquist E.A."/>
            <person name="Lipzen A."/>
            <person name="Malagnac F."/>
            <person name="Mello A."/>
            <person name="Molinier V."/>
            <person name="Miyauchi S."/>
            <person name="Poulain J."/>
            <person name="Riccioni C."/>
            <person name="Rubini A."/>
            <person name="Sitrit Y."/>
            <person name="Splivallo R."/>
            <person name="Traeger S."/>
            <person name="Wang M."/>
            <person name="Zifcakova L."/>
            <person name="Wipf D."/>
            <person name="Zambonelli A."/>
            <person name="Paolocci F."/>
            <person name="Nowrousian M."/>
            <person name="Ottonello S."/>
            <person name="Baldrian P."/>
            <person name="Spatafora J.W."/>
            <person name="Henrissat B."/>
            <person name="Nagy L.G."/>
            <person name="Aury J.M."/>
            <person name="Wincker P."/>
            <person name="Grigoriev I.V."/>
            <person name="Bonfante P."/>
            <person name="Martin F.M."/>
        </authorList>
    </citation>
    <scope>NUCLEOTIDE SEQUENCE [LARGE SCALE GENOMIC DNA]</scope>
    <source>
        <strain evidence="1 2">120613-1</strain>
    </source>
</reference>
<dbReference type="Proteomes" id="UP000276215">
    <property type="component" value="Unassembled WGS sequence"/>
</dbReference>
<evidence type="ECO:0000313" key="2">
    <source>
        <dbReference type="Proteomes" id="UP000276215"/>
    </source>
</evidence>
<evidence type="ECO:0000313" key="1">
    <source>
        <dbReference type="EMBL" id="RPA98707.1"/>
    </source>
</evidence>
<dbReference type="EMBL" id="ML120393">
    <property type="protein sequence ID" value="RPA98707.1"/>
    <property type="molecule type" value="Genomic_DNA"/>
</dbReference>
<protein>
    <submittedName>
        <fullName evidence="1">Uncharacterized protein</fullName>
    </submittedName>
</protein>
<sequence>MLTTSLTRPIRNKELSGICHKRRYHYPPMIENGGVSVLAIPQLPFAGPIISVGGRGTHE</sequence>
<dbReference type="AlphaFoldDB" id="A0A3N4JN39"/>
<keyword evidence="2" id="KW-1185">Reference proteome</keyword>
<accession>A0A3N4JN39</accession>
<proteinExistence type="predicted"/>
<gene>
    <name evidence="1" type="ORF">L873DRAFT_1006429</name>
</gene>
<name>A0A3N4JN39_9PEZI</name>